<name>A0A3P3VSF2_9MICO</name>
<evidence type="ECO:0000313" key="2">
    <source>
        <dbReference type="Proteomes" id="UP000274391"/>
    </source>
</evidence>
<gene>
    <name evidence="1" type="ORF">EG850_12240</name>
</gene>
<evidence type="ECO:0000313" key="1">
    <source>
        <dbReference type="EMBL" id="RRJ85685.1"/>
    </source>
</evidence>
<dbReference type="Proteomes" id="UP000274391">
    <property type="component" value="Unassembled WGS sequence"/>
</dbReference>
<proteinExistence type="predicted"/>
<reference evidence="1 2" key="1">
    <citation type="submission" date="2018-11" db="EMBL/GenBank/DDBJ databases">
        <title>YIM 102482-1 draft genome.</title>
        <authorList>
            <person name="Li G."/>
            <person name="Jiang Y."/>
        </authorList>
    </citation>
    <scope>NUCLEOTIDE SEQUENCE [LARGE SCALE GENOMIC DNA]</scope>
    <source>
        <strain evidence="1 2">YIM 102482-1</strain>
    </source>
</reference>
<keyword evidence="2" id="KW-1185">Reference proteome</keyword>
<dbReference type="OrthoDB" id="9832892at2"/>
<organism evidence="1 2">
    <name type="scientific">Gulosibacter macacae</name>
    <dbReference type="NCBI Taxonomy" id="2488791"/>
    <lineage>
        <taxon>Bacteria</taxon>
        <taxon>Bacillati</taxon>
        <taxon>Actinomycetota</taxon>
        <taxon>Actinomycetes</taxon>
        <taxon>Micrococcales</taxon>
        <taxon>Microbacteriaceae</taxon>
        <taxon>Gulosibacter</taxon>
    </lineage>
</organism>
<accession>A0A3P3VSF2</accession>
<protein>
    <submittedName>
        <fullName evidence="1">Uncharacterized protein</fullName>
    </submittedName>
</protein>
<dbReference type="EMBL" id="RQVS01000021">
    <property type="protein sequence ID" value="RRJ85685.1"/>
    <property type="molecule type" value="Genomic_DNA"/>
</dbReference>
<sequence length="367" mass="41141">MEQTSDGTELPDVQAARPSSADILREIEELRGRDGISPAKIRAVAPRIQTLPVVEDHRRFKGFAARDQHLAAYGAIGCVLNHAIAETTWRYILILTLRYDYELLPNVKPAAGWHEVRRASSLGARHDLVMALLNYEKSRYHELVRLAYDELVGQLLLRDTSPCRGATAQAIEELAIELALDELLVRFSIEIDQVRRERIAARALKQVDARWQPSGSTAREQLISVVGQTIASEYPDAVRSYIRSRQVEDEAQFGRHDVPPHGYVIAGVDLEYLIGGDPGRPFLDRVESLSLIGYVSTVSETTGETRTGERFYHSEQIVRSFRLLTALLEAPASLRAEATSGRDDAKDVRVVDDDLDLPPWLRIDPDE</sequence>
<comment type="caution">
    <text evidence="1">The sequence shown here is derived from an EMBL/GenBank/DDBJ whole genome shotgun (WGS) entry which is preliminary data.</text>
</comment>
<dbReference type="RefSeq" id="WP_124973889.1">
    <property type="nucleotide sequence ID" value="NZ_RQVS01000021.1"/>
</dbReference>
<dbReference type="AlphaFoldDB" id="A0A3P3VSF2"/>